<dbReference type="HOGENOM" id="CLU_173130_0_0_3"/>
<keyword evidence="1" id="KW-0812">Transmembrane</keyword>
<dbReference type="EMBL" id="DS989869">
    <property type="protein sequence ID" value="EDX71826.1"/>
    <property type="molecule type" value="Genomic_DNA"/>
</dbReference>
<accession>B4W1Q2</accession>
<keyword evidence="4" id="KW-1185">Reference proteome</keyword>
<dbReference type="STRING" id="118168.MC7420_6912"/>
<dbReference type="PROSITE" id="PS51257">
    <property type="entry name" value="PROKAR_LIPOPROTEIN"/>
    <property type="match status" value="1"/>
</dbReference>
<proteinExistence type="predicted"/>
<evidence type="ECO:0000259" key="2">
    <source>
        <dbReference type="Pfam" id="PF13239"/>
    </source>
</evidence>
<dbReference type="Proteomes" id="UP000003835">
    <property type="component" value="Unassembled WGS sequence"/>
</dbReference>
<evidence type="ECO:0000256" key="1">
    <source>
        <dbReference type="SAM" id="Phobius"/>
    </source>
</evidence>
<feature type="transmembrane region" description="Helical" evidence="1">
    <location>
        <begin position="54"/>
        <end position="75"/>
    </location>
</feature>
<evidence type="ECO:0000313" key="4">
    <source>
        <dbReference type="Proteomes" id="UP000003835"/>
    </source>
</evidence>
<evidence type="ECO:0000313" key="3">
    <source>
        <dbReference type="EMBL" id="EDX71826.1"/>
    </source>
</evidence>
<dbReference type="OrthoDB" id="532541at2"/>
<dbReference type="AlphaFoldDB" id="B4W1Q2"/>
<feature type="transmembrane region" description="Helical" evidence="1">
    <location>
        <begin position="21"/>
        <end position="42"/>
    </location>
</feature>
<dbReference type="eggNOG" id="ENOG5032RNE">
    <property type="taxonomic scope" value="Bacteria"/>
</dbReference>
<reference evidence="3 4" key="1">
    <citation type="submission" date="2008-07" db="EMBL/GenBank/DDBJ databases">
        <authorList>
            <person name="Tandeau de Marsac N."/>
            <person name="Ferriera S."/>
            <person name="Johnson J."/>
            <person name="Kravitz S."/>
            <person name="Beeson K."/>
            <person name="Sutton G."/>
            <person name="Rogers Y.-H."/>
            <person name="Friedman R."/>
            <person name="Frazier M."/>
            <person name="Venter J.C."/>
        </authorList>
    </citation>
    <scope>NUCLEOTIDE SEQUENCE [LARGE SCALE GENOMIC DNA]</scope>
    <source>
        <strain evidence="3 4">PCC 7420</strain>
    </source>
</reference>
<keyword evidence="1" id="KW-0472">Membrane</keyword>
<dbReference type="InterPro" id="IPR025698">
    <property type="entry name" value="2TM_dom"/>
</dbReference>
<keyword evidence="1" id="KW-1133">Transmembrane helix</keyword>
<sequence>MPPRWSRKPDRRDAEYRRLDDRMNFAVHVAVFAACNSGLWFVRTIQYANWTWTYWVTGIWGLILVGHAVYIFAIADYTPLPGQDNSANSAQG</sequence>
<gene>
    <name evidence="3" type="ORF">MC7420_6912</name>
</gene>
<name>B4W1Q2_9CYAN</name>
<dbReference type="Pfam" id="PF13239">
    <property type="entry name" value="2TM"/>
    <property type="match status" value="1"/>
</dbReference>
<dbReference type="RefSeq" id="WP_006105270.1">
    <property type="nucleotide sequence ID" value="NZ_DS989869.1"/>
</dbReference>
<organism evidence="3 4">
    <name type="scientific">Coleofasciculus chthonoplastes PCC 7420</name>
    <dbReference type="NCBI Taxonomy" id="118168"/>
    <lineage>
        <taxon>Bacteria</taxon>
        <taxon>Bacillati</taxon>
        <taxon>Cyanobacteriota</taxon>
        <taxon>Cyanophyceae</taxon>
        <taxon>Coleofasciculales</taxon>
        <taxon>Coleofasciculaceae</taxon>
        <taxon>Coleofasciculus</taxon>
    </lineage>
</organism>
<feature type="domain" description="2TM" evidence="2">
    <location>
        <begin position="17"/>
        <end position="75"/>
    </location>
</feature>
<protein>
    <recommendedName>
        <fullName evidence="2">2TM domain-containing protein</fullName>
    </recommendedName>
</protein>